<reference evidence="2" key="2">
    <citation type="submission" date="2019-02" db="EMBL/GenBank/DDBJ databases">
        <title>Granulicella sibirica sp. nov., a psychrotolerant acidobacterium isolated from an organic soil layer in forested tundra, West Siberia.</title>
        <authorList>
            <person name="Oshkin I.Y."/>
            <person name="Kulichevskaya I.S."/>
            <person name="Rijpstra W.I.C."/>
            <person name="Sinninghe Damste J.S."/>
            <person name="Rakitin A.L."/>
            <person name="Ravin N.V."/>
            <person name="Dedysh S.N."/>
        </authorList>
    </citation>
    <scope>NUCLEOTIDE SEQUENCE [LARGE SCALE GENOMIC DNA]</scope>
    <source>
        <strain evidence="2">AF10</strain>
    </source>
</reference>
<dbReference type="EMBL" id="RDSM01000001">
    <property type="protein sequence ID" value="RXH56965.1"/>
    <property type="molecule type" value="Genomic_DNA"/>
</dbReference>
<sequence>MVIAFLVVIPEGNLRFAIFSSPASRPKETCLNPDSQLK</sequence>
<dbReference type="Proteomes" id="UP000289437">
    <property type="component" value="Unassembled WGS sequence"/>
</dbReference>
<gene>
    <name evidence="1" type="ORF">GRAN_0275</name>
</gene>
<comment type="caution">
    <text evidence="1">The sequence shown here is derived from an EMBL/GenBank/DDBJ whole genome shotgun (WGS) entry which is preliminary data.</text>
</comment>
<proteinExistence type="predicted"/>
<evidence type="ECO:0000313" key="2">
    <source>
        <dbReference type="Proteomes" id="UP000289437"/>
    </source>
</evidence>
<dbReference type="AlphaFoldDB" id="A0A4Q0T084"/>
<protein>
    <submittedName>
        <fullName evidence="1">Uncharacterized protein</fullName>
    </submittedName>
</protein>
<accession>A0A4Q0T084</accession>
<name>A0A4Q0T084_9BACT</name>
<evidence type="ECO:0000313" key="1">
    <source>
        <dbReference type="EMBL" id="RXH56965.1"/>
    </source>
</evidence>
<reference evidence="1 2" key="1">
    <citation type="submission" date="2018-11" db="EMBL/GenBank/DDBJ databases">
        <authorList>
            <person name="Mardanov A.V."/>
            <person name="Ravin N.V."/>
            <person name="Dedysh S.N."/>
        </authorList>
    </citation>
    <scope>NUCLEOTIDE SEQUENCE [LARGE SCALE GENOMIC DNA]</scope>
    <source>
        <strain evidence="1 2">AF10</strain>
    </source>
</reference>
<keyword evidence="2" id="KW-1185">Reference proteome</keyword>
<organism evidence="1 2">
    <name type="scientific">Granulicella sibirica</name>
    <dbReference type="NCBI Taxonomy" id="2479048"/>
    <lineage>
        <taxon>Bacteria</taxon>
        <taxon>Pseudomonadati</taxon>
        <taxon>Acidobacteriota</taxon>
        <taxon>Terriglobia</taxon>
        <taxon>Terriglobales</taxon>
        <taxon>Acidobacteriaceae</taxon>
        <taxon>Granulicella</taxon>
    </lineage>
</organism>